<dbReference type="Proteomes" id="UP000541444">
    <property type="component" value="Unassembled WGS sequence"/>
</dbReference>
<organism evidence="3 4">
    <name type="scientific">Kingdonia uniflora</name>
    <dbReference type="NCBI Taxonomy" id="39325"/>
    <lineage>
        <taxon>Eukaryota</taxon>
        <taxon>Viridiplantae</taxon>
        <taxon>Streptophyta</taxon>
        <taxon>Embryophyta</taxon>
        <taxon>Tracheophyta</taxon>
        <taxon>Spermatophyta</taxon>
        <taxon>Magnoliopsida</taxon>
        <taxon>Ranunculales</taxon>
        <taxon>Circaeasteraceae</taxon>
        <taxon>Kingdonia</taxon>
    </lineage>
</organism>
<feature type="signal peptide" evidence="1">
    <location>
        <begin position="1"/>
        <end position="21"/>
    </location>
</feature>
<dbReference type="PANTHER" id="PTHR45763">
    <property type="entry name" value="HYDROLASE, ALPHA/BETA FOLD FAMILY PROTEIN, EXPRESSED-RELATED"/>
    <property type="match status" value="1"/>
</dbReference>
<comment type="caution">
    <text evidence="3">The sequence shown here is derived from an EMBL/GenBank/DDBJ whole genome shotgun (WGS) entry which is preliminary data.</text>
</comment>
<reference evidence="3 4" key="1">
    <citation type="journal article" date="2020" name="IScience">
        <title>Genome Sequencing of the Endangered Kingdonia uniflora (Circaeasteraceae, Ranunculales) Reveals Potential Mechanisms of Evolutionary Specialization.</title>
        <authorList>
            <person name="Sun Y."/>
            <person name="Deng T."/>
            <person name="Zhang A."/>
            <person name="Moore M.J."/>
            <person name="Landis J.B."/>
            <person name="Lin N."/>
            <person name="Zhang H."/>
            <person name="Zhang X."/>
            <person name="Huang J."/>
            <person name="Zhang X."/>
            <person name="Sun H."/>
            <person name="Wang H."/>
        </authorList>
    </citation>
    <scope>NUCLEOTIDE SEQUENCE [LARGE SCALE GENOMIC DNA]</scope>
    <source>
        <strain evidence="3">TB1705</strain>
        <tissue evidence="3">Leaf</tissue>
    </source>
</reference>
<dbReference type="SUPFAM" id="SSF53474">
    <property type="entry name" value="alpha/beta-Hydrolases"/>
    <property type="match status" value="1"/>
</dbReference>
<feature type="chain" id="PRO_5029589381" description="AB hydrolase-1 domain-containing protein" evidence="1">
    <location>
        <begin position="22"/>
        <end position="335"/>
    </location>
</feature>
<keyword evidence="4" id="KW-1185">Reference proteome</keyword>
<feature type="domain" description="AB hydrolase-1" evidence="2">
    <location>
        <begin position="103"/>
        <end position="315"/>
    </location>
</feature>
<name>A0A7J7NFJ2_9MAGN</name>
<evidence type="ECO:0000313" key="3">
    <source>
        <dbReference type="EMBL" id="KAF6165956.1"/>
    </source>
</evidence>
<proteinExistence type="predicted"/>
<protein>
    <recommendedName>
        <fullName evidence="2">AB hydrolase-1 domain-containing protein</fullName>
    </recommendedName>
</protein>
<dbReference type="EMBL" id="JACGCM010000816">
    <property type="protein sequence ID" value="KAF6165956.1"/>
    <property type="molecule type" value="Genomic_DNA"/>
</dbReference>
<dbReference type="Gene3D" id="3.40.50.1820">
    <property type="entry name" value="alpha/beta hydrolase"/>
    <property type="match status" value="1"/>
</dbReference>
<evidence type="ECO:0000313" key="4">
    <source>
        <dbReference type="Proteomes" id="UP000541444"/>
    </source>
</evidence>
<dbReference type="Pfam" id="PF12697">
    <property type="entry name" value="Abhydrolase_6"/>
    <property type="match status" value="1"/>
</dbReference>
<accession>A0A7J7NFJ2</accession>
<evidence type="ECO:0000256" key="1">
    <source>
        <dbReference type="SAM" id="SignalP"/>
    </source>
</evidence>
<dbReference type="InterPro" id="IPR029058">
    <property type="entry name" value="AB_hydrolase_fold"/>
</dbReference>
<keyword evidence="1" id="KW-0732">Signal</keyword>
<dbReference type="PANTHER" id="PTHR45763:SF51">
    <property type="entry name" value="ALPHA_BETA-HYDROLASES SUPERFAMILY PROTEIN"/>
    <property type="match status" value="1"/>
</dbReference>
<dbReference type="InterPro" id="IPR000073">
    <property type="entry name" value="AB_hydrolase_1"/>
</dbReference>
<dbReference type="AlphaFoldDB" id="A0A7J7NFJ2"/>
<sequence length="335" mass="37810">MLAQIGMVLLVGFLGWIYKATQPPPPNLCGSPNGPPVASPKIKPSDRRYLSYKERGVPKEEAKYKIIVELIEELGGYLLSFNIAEYRENDPNQMRSVKSEAFDIQELADQLEIGSKFYLIGVSMGGNLSGATGKLPWIRHHKVSDGGNMIVFETVYVNAILKQLLLGVDPSSMIAGMSLVVPVVNYWWPSFPANLSRMKWLPRLAIHEGNPAILSSKDKETWKKILATPQPYKEKATQQGVFESLHRDLVIGFGSWEFDPMELKNPFPNNESSVYLWQGYEDKLIPFSLQRYVSGKLPWIRYHEVPDGGHMFVHETEYANTIVRQLLLGVKPSSM</sequence>
<evidence type="ECO:0000259" key="2">
    <source>
        <dbReference type="Pfam" id="PF12697"/>
    </source>
</evidence>
<gene>
    <name evidence="3" type="ORF">GIB67_012853</name>
</gene>
<dbReference type="OrthoDB" id="294702at2759"/>